<feature type="signal peptide" evidence="1">
    <location>
        <begin position="1"/>
        <end position="26"/>
    </location>
</feature>
<accession>A0AAJ1KE61</accession>
<evidence type="ECO:0000259" key="2">
    <source>
        <dbReference type="PROSITE" id="PS51723"/>
    </source>
</evidence>
<dbReference type="PANTHER" id="PTHR15730">
    <property type="entry name" value="EXPERIMENTAL AUTOIMMUNE PROSTATITIS ANTIGEN 2-RELATED"/>
    <property type="match status" value="1"/>
</dbReference>
<comment type="caution">
    <text evidence="3">The sequence shown here is derived from an EMBL/GenBank/DDBJ whole genome shotgun (WGS) entry which is preliminary data.</text>
</comment>
<dbReference type="PROSITE" id="PS51723">
    <property type="entry name" value="PEPTIDASE_M60"/>
    <property type="match status" value="1"/>
</dbReference>
<dbReference type="SMART" id="SM01276">
    <property type="entry name" value="M60-like"/>
    <property type="match status" value="1"/>
</dbReference>
<dbReference type="Pfam" id="PF03272">
    <property type="entry name" value="Mucin_bdg"/>
    <property type="match status" value="5"/>
</dbReference>
<dbReference type="InterPro" id="IPR031161">
    <property type="entry name" value="Peptidase_M60_dom"/>
</dbReference>
<sequence length="1469" mass="166900">MSKKKSSRVLVAGICISTLLSPVAFEASKGYAAPLEENKGGKLEEVKENKFEQRVFQLQGKGSVEEENNRLRVTWKLSANEPTGIYAEPNEEITIDIKGTQSIQAFIGTRSYDEEEPEEFDLKPGKNVISSPRGGILYLYNMNNEGEVTASVTNGGSHFPLFILGKHTKKDWDEMLKKYKDPYAVELKGERSLITASPSSIQKFMKNTNPLELMKLHDKIIRIENAVAGLSEDGVGVAKSPNHYVQFVEKRNPDEDDFMFATNYHTGYIPSAMNRVLDIEVLEKDGWGPWHEVGHLHQQAPWKWSKVSEVTVNIYSLAVQKALGNRLEMDGHYKDSFEYLEKPKAERDIDDINPLTMFWQLNVAYGEHFYPRLHQAYRLLPQSEMPASDEEKKQMFVYMTSKVAGQNLIPFFEEWGLTPNDDIREKIEKLNLPKLEKEIWKATDNNDIREKQVEPYKVPYGEPANEVQNLLVGTASDENQASKLVRNLGENVKVTGKIIWSKLEAGKQEVLVEIEDEKGNKNSIPVQVNGVYDDSIVFQGLSDDVMSTVTLHHNEKKLNVNFTNNEIHYRFEKEKYMGLIVYDRNGIEKKRVSAEGQESGKRFAELNGVDFEYGDVVKVFHAEPSRLKWYQNNKLADQGKAKNKKEKFFKITPQGFELKGSLQEITMKPQQVVVGTDVEKLDPKAFVEVKDGEVIGFVEKPNTTTIGEQQVKVETKDRFGNKQVTEVPVEVVYGDSIVYVGYGDDIASIVTLKHEEKKFHVTDMDSEIHEYFNKELYMGITLYDRDGKEKKHVTAEGQETSENFAKQVNGLQFEYGDVVKVFHAEPDRLTWYQGNNLAGQGEKKGTKELFFKVTEKGFEKMDMLQEVTAKPQKVVVGTDVEKLDAKNFVEVKGAEVIGFVEKPNITTIGEQQVKVETKDLFGNKKVTEVPLEVIYGDSIMFFGTWHDGTNIKSIVTLNHEEKKFSTTNSEGPMHTLFADEKYMGMTVYDKAGKEKKVVSVKASENTKAFAEQFNGMTFEYGDVVKLYQKEFDRFKVYKKNEFVDTEYGVHEVFFKVTEQGFERMDVVQEVTAKPQKVVVGTDIEKLDAKNFVEVTGGEVVGFIGKPDTTKLGEQKVKVETKDMFGNKQVTEVPLEVTYGDSIAYVGYNNEIASVVTLKHDEKKLHATDMDKQIHKYFNKELYMGITLYDGNGKEKKHVTAEGQETSKNFAEQVNGLQFEYGDVVKVFHAEPDRLKWYQNNNFAGQGEKKGAKELFFKVTAKGFERIETQQEVKAVPQKVVIGTDSETLDAKKFVEVNDGEVVGFVGKPDTTTIGKQTVRVETKDRFGNKKVTEVPMEVTYGDSVVYQGVSNITRSIVTLNHGEKKLHATFTDETIHYRFVNEQYIGLTLYDSNGKEKKHVTAEGQETSRKFAEQVNGAMFEYGDVLKVYHAESDRLNWYNKNELVGKGNAKKFKEISFKITPNGLEQVQ</sequence>
<keyword evidence="1" id="KW-0732">Signal</keyword>
<dbReference type="RefSeq" id="WP_277616882.1">
    <property type="nucleotide sequence ID" value="NZ_JARPRP010000020.1"/>
</dbReference>
<dbReference type="Pfam" id="PF17291">
    <property type="entry name" value="M60-like_N"/>
    <property type="match status" value="1"/>
</dbReference>
<reference evidence="3" key="1">
    <citation type="submission" date="2023-03" db="EMBL/GenBank/DDBJ databases">
        <title>Genetic diversity of Bacillus cereus sensu lato isolates from Slovenia.</title>
        <authorList>
            <person name="Abdelli M."/>
        </authorList>
    </citation>
    <scope>NUCLEOTIDE SEQUENCE</scope>
    <source>
        <strain evidence="3">SIBC39</strain>
    </source>
</reference>
<dbReference type="Pfam" id="PF22501">
    <property type="entry name" value="DUF6991"/>
    <property type="match status" value="1"/>
</dbReference>
<evidence type="ECO:0000313" key="3">
    <source>
        <dbReference type="EMBL" id="MDG0954760.1"/>
    </source>
</evidence>
<protein>
    <submittedName>
        <fullName evidence="3">Mucin/carbohydrate-binding domain-containing protein</fullName>
    </submittedName>
</protein>
<dbReference type="InterPro" id="IPR042279">
    <property type="entry name" value="Pep_M60_3"/>
</dbReference>
<feature type="domain" description="Peptidase M60" evidence="2">
    <location>
        <begin position="78"/>
        <end position="366"/>
    </location>
</feature>
<gene>
    <name evidence="3" type="ORF">P6U19_19415</name>
</gene>
<dbReference type="Pfam" id="PF13402">
    <property type="entry name" value="Peptidase_M60"/>
    <property type="match status" value="1"/>
</dbReference>
<dbReference type="InterPro" id="IPR035423">
    <property type="entry name" value="M60-like_N"/>
</dbReference>
<dbReference type="Gene3D" id="2.60.40.3600">
    <property type="match status" value="5"/>
</dbReference>
<dbReference type="InterPro" id="IPR004954">
    <property type="entry name" value="Mucin-bd"/>
</dbReference>
<dbReference type="InterPro" id="IPR054260">
    <property type="entry name" value="DUF6991"/>
</dbReference>
<name>A0AAJ1KE61_9BACI</name>
<dbReference type="Proteomes" id="UP001216801">
    <property type="component" value="Unassembled WGS sequence"/>
</dbReference>
<proteinExistence type="predicted"/>
<dbReference type="PANTHER" id="PTHR15730:SF5">
    <property type="entry name" value="SI:CH211-210B2.2-RELATED"/>
    <property type="match status" value="1"/>
</dbReference>
<dbReference type="Gene3D" id="3.40.390.80">
    <property type="entry name" value="Peptidase M60, enhancin-like domain 2"/>
    <property type="match status" value="1"/>
</dbReference>
<dbReference type="EMBL" id="JARPRR010000016">
    <property type="protein sequence ID" value="MDG0954760.1"/>
    <property type="molecule type" value="Genomic_DNA"/>
</dbReference>
<feature type="chain" id="PRO_5042491720" evidence="1">
    <location>
        <begin position="27"/>
        <end position="1469"/>
    </location>
</feature>
<dbReference type="Gene3D" id="1.10.390.30">
    <property type="entry name" value="Peptidase M60, enhancin-like domain 3"/>
    <property type="match status" value="1"/>
</dbReference>
<dbReference type="Gene3D" id="2.60.120.1250">
    <property type="entry name" value="Peptidase M60, enhancin-like domain 1"/>
    <property type="match status" value="1"/>
</dbReference>
<evidence type="ECO:0000256" key="1">
    <source>
        <dbReference type="SAM" id="SignalP"/>
    </source>
</evidence>
<dbReference type="InterPro" id="IPR051244">
    <property type="entry name" value="TCAF"/>
</dbReference>
<evidence type="ECO:0000313" key="4">
    <source>
        <dbReference type="Proteomes" id="UP001216801"/>
    </source>
</evidence>
<organism evidence="3 4">
    <name type="scientific">Bacillus paranthracis</name>
    <dbReference type="NCBI Taxonomy" id="2026186"/>
    <lineage>
        <taxon>Bacteria</taxon>
        <taxon>Bacillati</taxon>
        <taxon>Bacillota</taxon>
        <taxon>Bacilli</taxon>
        <taxon>Bacillales</taxon>
        <taxon>Bacillaceae</taxon>
        <taxon>Bacillus</taxon>
        <taxon>Bacillus cereus group</taxon>
    </lineage>
</organism>